<feature type="domain" description="Cation-transporting P-type ATPase C-terminal" evidence="6">
    <location>
        <begin position="17"/>
        <end position="111"/>
    </location>
</feature>
<gene>
    <name evidence="7" type="primary">mgtB_6</name>
    <name evidence="7" type="ORF">SDC9_74711</name>
</gene>
<evidence type="ECO:0000256" key="2">
    <source>
        <dbReference type="ARBA" id="ARBA00022475"/>
    </source>
</evidence>
<evidence type="ECO:0000259" key="6">
    <source>
        <dbReference type="Pfam" id="PF00689"/>
    </source>
</evidence>
<dbReference type="GO" id="GO:0005886">
    <property type="term" value="C:plasma membrane"/>
    <property type="evidence" value="ECO:0007669"/>
    <property type="project" value="UniProtKB-SubCell"/>
</dbReference>
<proteinExistence type="predicted"/>
<organism evidence="7">
    <name type="scientific">bioreactor metagenome</name>
    <dbReference type="NCBI Taxonomy" id="1076179"/>
    <lineage>
        <taxon>unclassified sequences</taxon>
        <taxon>metagenomes</taxon>
        <taxon>ecological metagenomes</taxon>
    </lineage>
</organism>
<evidence type="ECO:0000256" key="3">
    <source>
        <dbReference type="ARBA" id="ARBA00022553"/>
    </source>
</evidence>
<comment type="caution">
    <text evidence="7">The sequence shown here is derived from an EMBL/GenBank/DDBJ whole genome shotgun (WGS) entry which is preliminary data.</text>
</comment>
<keyword evidence="2" id="KW-1003">Cell membrane</keyword>
<dbReference type="EMBL" id="VSSQ01005188">
    <property type="protein sequence ID" value="MPM28192.1"/>
    <property type="molecule type" value="Genomic_DNA"/>
</dbReference>
<keyword evidence="5" id="KW-0472">Membrane</keyword>
<keyword evidence="4" id="KW-0460">Magnesium</keyword>
<accession>A0A644YHU6</accession>
<evidence type="ECO:0000313" key="7">
    <source>
        <dbReference type="EMBL" id="MPM28192.1"/>
    </source>
</evidence>
<evidence type="ECO:0000256" key="5">
    <source>
        <dbReference type="SAM" id="Phobius"/>
    </source>
</evidence>
<protein>
    <submittedName>
        <fullName evidence="7">Magnesium-transporting ATPase, P-type 1</fullName>
    </submittedName>
</protein>
<keyword evidence="5" id="KW-0812">Transmembrane</keyword>
<evidence type="ECO:0000256" key="1">
    <source>
        <dbReference type="ARBA" id="ARBA00004651"/>
    </source>
</evidence>
<dbReference type="Gene3D" id="1.20.1110.10">
    <property type="entry name" value="Calcium-transporting ATPase, transmembrane domain"/>
    <property type="match status" value="1"/>
</dbReference>
<keyword evidence="5" id="KW-1133">Transmembrane helix</keyword>
<dbReference type="AlphaFoldDB" id="A0A644YHU6"/>
<dbReference type="GO" id="GO:0015444">
    <property type="term" value="F:P-type magnesium transporter activity"/>
    <property type="evidence" value="ECO:0007669"/>
    <property type="project" value="InterPro"/>
</dbReference>
<feature type="transmembrane region" description="Helical" evidence="5">
    <location>
        <begin position="80"/>
        <end position="108"/>
    </location>
</feature>
<dbReference type="InterPro" id="IPR023298">
    <property type="entry name" value="ATPase_P-typ_TM_dom_sf"/>
</dbReference>
<comment type="subcellular location">
    <subcellularLocation>
        <location evidence="1">Cell membrane</location>
        <topology evidence="1">Multi-pass membrane protein</topology>
    </subcellularLocation>
</comment>
<evidence type="ECO:0000256" key="4">
    <source>
        <dbReference type="ARBA" id="ARBA00022842"/>
    </source>
</evidence>
<dbReference type="SUPFAM" id="SSF81665">
    <property type="entry name" value="Calcium ATPase, transmembrane domain M"/>
    <property type="match status" value="1"/>
</dbReference>
<dbReference type="Pfam" id="PF00689">
    <property type="entry name" value="Cation_ATPase_C"/>
    <property type="match status" value="1"/>
</dbReference>
<dbReference type="InterPro" id="IPR006415">
    <property type="entry name" value="P-type_ATPase_IIIB"/>
</dbReference>
<feature type="transmembrane region" description="Helical" evidence="5">
    <location>
        <begin position="16"/>
        <end position="33"/>
    </location>
</feature>
<name>A0A644YHU6_9ZZZZ</name>
<dbReference type="PRINTS" id="PR01836">
    <property type="entry name" value="MGATPASE"/>
</dbReference>
<reference evidence="7" key="1">
    <citation type="submission" date="2019-08" db="EMBL/GenBank/DDBJ databases">
        <authorList>
            <person name="Kucharzyk K."/>
            <person name="Murdoch R.W."/>
            <person name="Higgins S."/>
            <person name="Loffler F."/>
        </authorList>
    </citation>
    <scope>NUCLEOTIDE SEQUENCE</scope>
</reference>
<dbReference type="InterPro" id="IPR006068">
    <property type="entry name" value="ATPase_P-typ_cation-transptr_C"/>
</dbReference>
<feature type="transmembrane region" description="Helical" evidence="5">
    <location>
        <begin position="54"/>
        <end position="74"/>
    </location>
</feature>
<sequence length="120" mass="13385">MTGGQLFHHITDLAMQAYYIALFQAGWFVESMWSQSMVIHMIRTPKIPFLQSRASLPVIVLSFTGIAVLTVIPFTPFGAAIGLAALPAVYFAWLALTIVCYMALATLLKKIYVRRYGELL</sequence>
<keyword evidence="3" id="KW-0597">Phosphoprotein</keyword>